<evidence type="ECO:0000256" key="4">
    <source>
        <dbReference type="ARBA" id="ARBA00008819"/>
    </source>
</evidence>
<comment type="cofactor">
    <cofactor evidence="9">
        <name>Mn(2+)</name>
        <dbReference type="ChEBI" id="CHEBI:29035"/>
    </cofactor>
    <text evidence="9">Binds 2 manganese ions per subunit.</text>
</comment>
<evidence type="ECO:0000256" key="12">
    <source>
        <dbReference type="PIRSR" id="PIRSR001492-2"/>
    </source>
</evidence>
<dbReference type="FunFam" id="3.40.1450.10:FF:000002">
    <property type="entry name" value="2,3-bisphosphoglycerate-independent phosphoglycerate mutase"/>
    <property type="match status" value="1"/>
</dbReference>
<evidence type="ECO:0000256" key="2">
    <source>
        <dbReference type="ARBA" id="ARBA00002315"/>
    </source>
</evidence>
<dbReference type="PANTHER" id="PTHR31637:SF0">
    <property type="entry name" value="2,3-BISPHOSPHOGLYCERATE-INDEPENDENT PHOSPHOGLYCERATE MUTASE"/>
    <property type="match status" value="1"/>
</dbReference>
<comment type="catalytic activity">
    <reaction evidence="1 9">
        <text>(2R)-2-phosphoglycerate = (2R)-3-phosphoglycerate</text>
        <dbReference type="Rhea" id="RHEA:15901"/>
        <dbReference type="ChEBI" id="CHEBI:58272"/>
        <dbReference type="ChEBI" id="CHEBI:58289"/>
        <dbReference type="EC" id="5.4.2.12"/>
    </reaction>
</comment>
<dbReference type="InterPro" id="IPR036646">
    <property type="entry name" value="PGAM_B_sf"/>
</dbReference>
<evidence type="ECO:0000256" key="13">
    <source>
        <dbReference type="PIRSR" id="PIRSR001492-3"/>
    </source>
</evidence>
<evidence type="ECO:0000256" key="6">
    <source>
        <dbReference type="ARBA" id="ARBA00023152"/>
    </source>
</evidence>
<dbReference type="GO" id="GO:0005829">
    <property type="term" value="C:cytosol"/>
    <property type="evidence" value="ECO:0007669"/>
    <property type="project" value="TreeGrafter"/>
</dbReference>
<dbReference type="InterPro" id="IPR005995">
    <property type="entry name" value="Pgm_bpd_ind"/>
</dbReference>
<dbReference type="AlphaFoldDB" id="A0A1G1Y0R5"/>
<comment type="function">
    <text evidence="2 9">Catalyzes the interconversion of 2-phosphoglycerate and 3-phosphoglycerate.</text>
</comment>
<dbReference type="GO" id="GO:0006007">
    <property type="term" value="P:glucose catabolic process"/>
    <property type="evidence" value="ECO:0007669"/>
    <property type="project" value="InterPro"/>
</dbReference>
<dbReference type="HAMAP" id="MF_01038">
    <property type="entry name" value="GpmI"/>
    <property type="match status" value="1"/>
</dbReference>
<dbReference type="EMBL" id="MHIC01000009">
    <property type="protein sequence ID" value="OGY45811.1"/>
    <property type="molecule type" value="Genomic_DNA"/>
</dbReference>
<evidence type="ECO:0000256" key="7">
    <source>
        <dbReference type="ARBA" id="ARBA00023211"/>
    </source>
</evidence>
<comment type="pathway">
    <text evidence="3 9">Carbohydrate degradation; glycolysis; pyruvate from D-glyceraldehyde 3-phosphate: step 3/5.</text>
</comment>
<feature type="binding site" evidence="9 13">
    <location>
        <position position="445"/>
    </location>
    <ligand>
        <name>Mn(2+)</name>
        <dbReference type="ChEBI" id="CHEBI:29035"/>
        <label>2</label>
    </ligand>
</feature>
<feature type="domain" description="BPG-independent PGAM N-terminal" evidence="15">
    <location>
        <begin position="85"/>
        <end position="301"/>
    </location>
</feature>
<evidence type="ECO:0000256" key="5">
    <source>
        <dbReference type="ARBA" id="ARBA00022723"/>
    </source>
</evidence>
<evidence type="ECO:0000256" key="9">
    <source>
        <dbReference type="HAMAP-Rule" id="MF_01038"/>
    </source>
</evidence>
<keyword evidence="5 9" id="KW-0479">Metal-binding</keyword>
<dbReference type="STRING" id="1797533.A2731_03965"/>
<feature type="binding site" evidence="9 13">
    <location>
        <position position="464"/>
    </location>
    <ligand>
        <name>Mn(2+)</name>
        <dbReference type="ChEBI" id="CHEBI:29035"/>
        <label>1</label>
    </ligand>
</feature>
<sequence length="528" mass="57562">MAKLRPKPVALVILDGFGIAPPGKGNGVTLAKKPIFEQLVATYPTLTLQASGEAVGLSWGEMGNSEVGHLNLGSGKIIYQTLPRINKTIEDGTFMSNKEFVKAVEHVKKNKSKLHLMGLVSNGGIHSHQDHLFALLDFCKAKGMQEVYIHAFLDGRDSKRDGGLDFIKQLQAKIKEVGVGYIATLSGRFYAMDRDNHWDRLEPVYRAITAGEAKVKFEDPLQAIQQSYQNNVFDEEFVPAVITAGGKPLAIVEAKDSVIFFNFRADRARQISAAFTVPGFEKIKREFLQGLVFVTMTEYDKDLPVSVAYPPGVIEKPLAKIIEESNLTQLHAAETEKYAHVTFFFNGGKEDAFKGEDRILVPSPPVPSYDQKPEMSVVELSAKVIETIKQEKHDFIVVNFANPDMVGHTGVVPATVRAIEAADKCLGDLVNTILSKGGACLITADHGNAEELINLQTGEVDKEHSTNPVPFIAVGKQWQGQTLVTGIDSAGGDLSVLTPSGMLADISPTILKILEIEQPKDMTGSPLV</sequence>
<feature type="binding site" evidence="9 13">
    <location>
        <position position="404"/>
    </location>
    <ligand>
        <name>Mn(2+)</name>
        <dbReference type="ChEBI" id="CHEBI:29035"/>
        <label>1</label>
    </ligand>
</feature>
<dbReference type="Gene3D" id="3.40.1450.10">
    <property type="entry name" value="BPG-independent phosphoglycerate mutase, domain B"/>
    <property type="match status" value="1"/>
</dbReference>
<evidence type="ECO:0000256" key="11">
    <source>
        <dbReference type="PIRSR" id="PIRSR001492-1"/>
    </source>
</evidence>
<dbReference type="GO" id="GO:0004619">
    <property type="term" value="F:phosphoglycerate mutase activity"/>
    <property type="evidence" value="ECO:0007669"/>
    <property type="project" value="UniProtKB-UniRule"/>
</dbReference>
<evidence type="ECO:0000259" key="15">
    <source>
        <dbReference type="Pfam" id="PF06415"/>
    </source>
</evidence>
<comment type="caution">
    <text evidence="16">The sequence shown here is derived from an EMBL/GenBank/DDBJ whole genome shotgun (WGS) entry which is preliminary data.</text>
</comment>
<feature type="binding site" evidence="9 13">
    <location>
        <position position="446"/>
    </location>
    <ligand>
        <name>Mn(2+)</name>
        <dbReference type="ChEBI" id="CHEBI:29035"/>
        <label>2</label>
    </ligand>
</feature>
<dbReference type="Pfam" id="PF01676">
    <property type="entry name" value="Metalloenzyme"/>
    <property type="match status" value="1"/>
</dbReference>
<feature type="binding site" evidence="9 12">
    <location>
        <position position="188"/>
    </location>
    <ligand>
        <name>substrate</name>
    </ligand>
</feature>
<dbReference type="EC" id="5.4.2.12" evidence="9 10"/>
<feature type="binding site" evidence="9 12">
    <location>
        <begin position="156"/>
        <end position="157"/>
    </location>
    <ligand>
        <name>substrate</name>
    </ligand>
</feature>
<reference evidence="16 17" key="1">
    <citation type="journal article" date="2016" name="Nat. Commun.">
        <title>Thousands of microbial genomes shed light on interconnected biogeochemical processes in an aquifer system.</title>
        <authorList>
            <person name="Anantharaman K."/>
            <person name="Brown C.T."/>
            <person name="Hug L.A."/>
            <person name="Sharon I."/>
            <person name="Castelle C.J."/>
            <person name="Probst A.J."/>
            <person name="Thomas B.C."/>
            <person name="Singh A."/>
            <person name="Wilkins M.J."/>
            <person name="Karaoz U."/>
            <person name="Brodie E.L."/>
            <person name="Williams K.H."/>
            <person name="Hubbard S.S."/>
            <person name="Banfield J.F."/>
        </authorList>
    </citation>
    <scope>NUCLEOTIDE SEQUENCE [LARGE SCALE GENOMIC DNA]</scope>
</reference>
<accession>A0A1G1Y0R5</accession>
<feature type="binding site" evidence="9 13">
    <location>
        <position position="15"/>
    </location>
    <ligand>
        <name>Mn(2+)</name>
        <dbReference type="ChEBI" id="CHEBI:29035"/>
        <label>2</label>
    </ligand>
</feature>
<evidence type="ECO:0000256" key="1">
    <source>
        <dbReference type="ARBA" id="ARBA00000370"/>
    </source>
</evidence>
<dbReference type="NCBIfam" id="TIGR01307">
    <property type="entry name" value="pgm_bpd_ind"/>
    <property type="match status" value="1"/>
</dbReference>
<comment type="similarity">
    <text evidence="4 9">Belongs to the BPG-independent phosphoglycerate mutase family.</text>
</comment>
<name>A0A1G1Y0R5_9BACT</name>
<proteinExistence type="inferred from homology"/>
<evidence type="ECO:0000259" key="14">
    <source>
        <dbReference type="Pfam" id="PF01676"/>
    </source>
</evidence>
<feature type="binding site" evidence="9 13">
    <location>
        <position position="408"/>
    </location>
    <ligand>
        <name>Mn(2+)</name>
        <dbReference type="ChEBI" id="CHEBI:29035"/>
        <label>1</label>
    </ligand>
</feature>
<dbReference type="Proteomes" id="UP000176241">
    <property type="component" value="Unassembled WGS sequence"/>
</dbReference>
<comment type="subunit">
    <text evidence="9">Monomer.</text>
</comment>
<evidence type="ECO:0000313" key="17">
    <source>
        <dbReference type="Proteomes" id="UP000176241"/>
    </source>
</evidence>
<keyword evidence="6 9" id="KW-0324">Glycolysis</keyword>
<dbReference type="Pfam" id="PF06415">
    <property type="entry name" value="iPGM_N"/>
    <property type="match status" value="1"/>
</dbReference>
<protein>
    <recommendedName>
        <fullName evidence="9 10">2,3-bisphosphoglycerate-independent phosphoglycerate mutase</fullName>
        <shortName evidence="9">BPG-independent PGAM</shortName>
        <shortName evidence="9">Phosphoglyceromutase</shortName>
        <shortName evidence="9">iPGM</shortName>
        <ecNumber evidence="9 10">5.4.2.12</ecNumber>
    </recommendedName>
</protein>
<evidence type="ECO:0000256" key="8">
    <source>
        <dbReference type="ARBA" id="ARBA00023235"/>
    </source>
</evidence>
<keyword evidence="7 9" id="KW-0464">Manganese</keyword>
<feature type="binding site" evidence="9 13">
    <location>
        <position position="65"/>
    </location>
    <ligand>
        <name>Mn(2+)</name>
        <dbReference type="ChEBI" id="CHEBI:29035"/>
        <label>2</label>
    </ligand>
</feature>
<feature type="binding site" evidence="9 12">
    <location>
        <position position="194"/>
    </location>
    <ligand>
        <name>substrate</name>
    </ligand>
</feature>
<dbReference type="PIRSF" id="PIRSF001492">
    <property type="entry name" value="IPGAM"/>
    <property type="match status" value="1"/>
</dbReference>
<dbReference type="SUPFAM" id="SSF53649">
    <property type="entry name" value="Alkaline phosphatase-like"/>
    <property type="match status" value="1"/>
</dbReference>
<feature type="binding site" evidence="9 12">
    <location>
        <position position="337"/>
    </location>
    <ligand>
        <name>substrate</name>
    </ligand>
</feature>
<dbReference type="UniPathway" id="UPA00109">
    <property type="reaction ID" value="UER00186"/>
</dbReference>
<evidence type="ECO:0000256" key="10">
    <source>
        <dbReference type="NCBIfam" id="TIGR01307"/>
    </source>
</evidence>
<dbReference type="InterPro" id="IPR017850">
    <property type="entry name" value="Alkaline_phosphatase_core_sf"/>
</dbReference>
<gene>
    <name evidence="9" type="primary">gpmI</name>
    <name evidence="16" type="ORF">A2731_03965</name>
</gene>
<feature type="active site" description="Phosphoserine intermediate" evidence="9 11">
    <location>
        <position position="65"/>
    </location>
</feature>
<dbReference type="SUPFAM" id="SSF64158">
    <property type="entry name" value="2,3-Bisphosphoglycerate-independent phosphoglycerate mutase, substrate-binding domain"/>
    <property type="match status" value="1"/>
</dbReference>
<keyword evidence="8 9" id="KW-0413">Isomerase</keyword>
<organism evidence="16 17">
    <name type="scientific">Candidatus Buchananbacteria bacterium RIFCSPHIGHO2_01_FULL_39_8</name>
    <dbReference type="NCBI Taxonomy" id="1797533"/>
    <lineage>
        <taxon>Bacteria</taxon>
        <taxon>Candidatus Buchananiibacteriota</taxon>
    </lineage>
</organism>
<dbReference type="Gene3D" id="3.40.720.10">
    <property type="entry name" value="Alkaline Phosphatase, subunit A"/>
    <property type="match status" value="1"/>
</dbReference>
<evidence type="ECO:0000313" key="16">
    <source>
        <dbReference type="EMBL" id="OGY45811.1"/>
    </source>
</evidence>
<dbReference type="InterPro" id="IPR006124">
    <property type="entry name" value="Metalloenzyme"/>
</dbReference>
<dbReference type="GO" id="GO:0006096">
    <property type="term" value="P:glycolytic process"/>
    <property type="evidence" value="ECO:0007669"/>
    <property type="project" value="UniProtKB-UniRule"/>
</dbReference>
<feature type="binding site" evidence="9 12">
    <location>
        <begin position="264"/>
        <end position="267"/>
    </location>
    <ligand>
        <name>substrate</name>
    </ligand>
</feature>
<evidence type="ECO:0000256" key="3">
    <source>
        <dbReference type="ARBA" id="ARBA00004798"/>
    </source>
</evidence>
<dbReference type="PANTHER" id="PTHR31637">
    <property type="entry name" value="2,3-BISPHOSPHOGLYCERATE-INDEPENDENT PHOSPHOGLYCERATE MUTASE"/>
    <property type="match status" value="1"/>
</dbReference>
<dbReference type="InterPro" id="IPR011258">
    <property type="entry name" value="BPG-indep_PGM_N"/>
</dbReference>
<dbReference type="CDD" id="cd16010">
    <property type="entry name" value="iPGM"/>
    <property type="match status" value="1"/>
</dbReference>
<feature type="binding site" evidence="9 12">
    <location>
        <position position="126"/>
    </location>
    <ligand>
        <name>substrate</name>
    </ligand>
</feature>
<feature type="domain" description="Metalloenzyme" evidence="14">
    <location>
        <begin position="7"/>
        <end position="517"/>
    </location>
</feature>
<dbReference type="GO" id="GO:0030145">
    <property type="term" value="F:manganese ion binding"/>
    <property type="evidence" value="ECO:0007669"/>
    <property type="project" value="UniProtKB-UniRule"/>
</dbReference>